<evidence type="ECO:0000259" key="1">
    <source>
        <dbReference type="PROSITE" id="PS50943"/>
    </source>
</evidence>
<dbReference type="InterPro" id="IPR001387">
    <property type="entry name" value="Cro/C1-type_HTH"/>
</dbReference>
<organism evidence="2 3">
    <name type="scientific">Rugamonas aquatica</name>
    <dbReference type="NCBI Taxonomy" id="2743357"/>
    <lineage>
        <taxon>Bacteria</taxon>
        <taxon>Pseudomonadati</taxon>
        <taxon>Pseudomonadota</taxon>
        <taxon>Betaproteobacteria</taxon>
        <taxon>Burkholderiales</taxon>
        <taxon>Oxalobacteraceae</taxon>
        <taxon>Telluria group</taxon>
        <taxon>Rugamonas</taxon>
    </lineage>
</organism>
<dbReference type="Proteomes" id="UP000440498">
    <property type="component" value="Unassembled WGS sequence"/>
</dbReference>
<dbReference type="EMBL" id="WHUG01000003">
    <property type="protein sequence ID" value="MQA38640.1"/>
    <property type="molecule type" value="Genomic_DNA"/>
</dbReference>
<dbReference type="Gene3D" id="1.10.260.40">
    <property type="entry name" value="lambda repressor-like DNA-binding domains"/>
    <property type="match status" value="1"/>
</dbReference>
<dbReference type="PROSITE" id="PS50943">
    <property type="entry name" value="HTH_CROC1"/>
    <property type="match status" value="1"/>
</dbReference>
<keyword evidence="3" id="KW-1185">Reference proteome</keyword>
<dbReference type="CDD" id="cd00093">
    <property type="entry name" value="HTH_XRE"/>
    <property type="match status" value="1"/>
</dbReference>
<dbReference type="InterPro" id="IPR010982">
    <property type="entry name" value="Lambda_DNA-bd_dom_sf"/>
</dbReference>
<dbReference type="AlphaFoldDB" id="A0A6A7N152"/>
<dbReference type="SUPFAM" id="SSF47413">
    <property type="entry name" value="lambda repressor-like DNA-binding domains"/>
    <property type="match status" value="1"/>
</dbReference>
<dbReference type="GO" id="GO:0003677">
    <property type="term" value="F:DNA binding"/>
    <property type="evidence" value="ECO:0007669"/>
    <property type="project" value="InterPro"/>
</dbReference>
<reference evidence="2 3" key="1">
    <citation type="submission" date="2019-10" db="EMBL/GenBank/DDBJ databases">
        <title>Two novel species isolated from a subtropical stream in China.</title>
        <authorList>
            <person name="Lu H."/>
        </authorList>
    </citation>
    <scope>NUCLEOTIDE SEQUENCE [LARGE SCALE GENOMIC DNA]</scope>
    <source>
        <strain evidence="2 3">FT29W</strain>
    </source>
</reference>
<evidence type="ECO:0000313" key="3">
    <source>
        <dbReference type="Proteomes" id="UP000440498"/>
    </source>
</evidence>
<dbReference type="RefSeq" id="WP_152837978.1">
    <property type="nucleotide sequence ID" value="NZ_WHUG01000003.1"/>
</dbReference>
<evidence type="ECO:0000313" key="2">
    <source>
        <dbReference type="EMBL" id="MQA38640.1"/>
    </source>
</evidence>
<name>A0A6A7N152_9BURK</name>
<dbReference type="Pfam" id="PF13560">
    <property type="entry name" value="HTH_31"/>
    <property type="match status" value="1"/>
</dbReference>
<comment type="caution">
    <text evidence="2">The sequence shown here is derived from an EMBL/GenBank/DDBJ whole genome shotgun (WGS) entry which is preliminary data.</text>
</comment>
<protein>
    <submittedName>
        <fullName evidence="2">Helix-turn-helix domain-containing protein</fullName>
    </submittedName>
</protein>
<gene>
    <name evidence="2" type="ORF">GEV02_10795</name>
</gene>
<sequence>MSVFSKRLKEARTRAGLSQERLGVLAGIDEMSSSARMNQYEKAKHEPDFTMVERIAKALNVPESYFYAADDEAAWLLVVFHRLPADARARVLQAARDVVGLE</sequence>
<feature type="domain" description="HTH cro/C1-type" evidence="1">
    <location>
        <begin position="8"/>
        <end position="66"/>
    </location>
</feature>
<dbReference type="SMART" id="SM00530">
    <property type="entry name" value="HTH_XRE"/>
    <property type="match status" value="1"/>
</dbReference>
<proteinExistence type="predicted"/>
<accession>A0A6A7N152</accession>